<name>A0A8S2W7N6_9BILA</name>
<feature type="non-terminal residue" evidence="1">
    <location>
        <position position="1"/>
    </location>
</feature>
<evidence type="ECO:0000313" key="2">
    <source>
        <dbReference type="EMBL" id="CAF4709940.1"/>
    </source>
</evidence>
<feature type="non-terminal residue" evidence="1">
    <location>
        <position position="63"/>
    </location>
</feature>
<accession>A0A8S2W7N6</accession>
<dbReference type="PANTHER" id="PTHR45904">
    <property type="entry name" value="TRNA (URACIL-5-)-METHYLTRANSFERASE"/>
    <property type="match status" value="1"/>
</dbReference>
<gene>
    <name evidence="1" type="ORF">BYL167_LOCUS32911</name>
    <name evidence="2" type="ORF">GIL414_LOCUS43408</name>
</gene>
<sequence length="63" mass="7119">IDRRVIQTLRSAENIKVLGYIACNPQLATHNLVDLTRPRSRNYQGEPFEAVTTTAVDLFPHTP</sequence>
<protein>
    <submittedName>
        <fullName evidence="1">Uncharacterized protein</fullName>
    </submittedName>
</protein>
<proteinExistence type="predicted"/>
<dbReference type="InterPro" id="IPR029063">
    <property type="entry name" value="SAM-dependent_MTases_sf"/>
</dbReference>
<reference evidence="1" key="1">
    <citation type="submission" date="2021-02" db="EMBL/GenBank/DDBJ databases">
        <authorList>
            <person name="Nowell W R."/>
        </authorList>
    </citation>
    <scope>NUCLEOTIDE SEQUENCE</scope>
</reference>
<evidence type="ECO:0000313" key="1">
    <source>
        <dbReference type="EMBL" id="CAF4431203.1"/>
    </source>
</evidence>
<dbReference type="AlphaFoldDB" id="A0A8S2W7N6"/>
<dbReference type="GO" id="GO:0003723">
    <property type="term" value="F:RNA binding"/>
    <property type="evidence" value="ECO:0007669"/>
    <property type="project" value="TreeGrafter"/>
</dbReference>
<dbReference type="Gene3D" id="3.40.50.150">
    <property type="entry name" value="Vaccinia Virus protein VP39"/>
    <property type="match status" value="1"/>
</dbReference>
<dbReference type="InterPro" id="IPR045850">
    <property type="entry name" value="TRM2_met"/>
</dbReference>
<evidence type="ECO:0000313" key="3">
    <source>
        <dbReference type="Proteomes" id="UP000681967"/>
    </source>
</evidence>
<organism evidence="1 3">
    <name type="scientific">Rotaria magnacalcarata</name>
    <dbReference type="NCBI Taxonomy" id="392030"/>
    <lineage>
        <taxon>Eukaryota</taxon>
        <taxon>Metazoa</taxon>
        <taxon>Spiralia</taxon>
        <taxon>Gnathifera</taxon>
        <taxon>Rotifera</taxon>
        <taxon>Eurotatoria</taxon>
        <taxon>Bdelloidea</taxon>
        <taxon>Philodinida</taxon>
        <taxon>Philodinidae</taxon>
        <taxon>Rotaria</taxon>
    </lineage>
</organism>
<comment type="caution">
    <text evidence="1">The sequence shown here is derived from an EMBL/GenBank/DDBJ whole genome shotgun (WGS) entry which is preliminary data.</text>
</comment>
<dbReference type="Proteomes" id="UP000681720">
    <property type="component" value="Unassembled WGS sequence"/>
</dbReference>
<dbReference type="EMBL" id="CAJOBJ010128332">
    <property type="protein sequence ID" value="CAF4709940.1"/>
    <property type="molecule type" value="Genomic_DNA"/>
</dbReference>
<dbReference type="EMBL" id="CAJOBH010062353">
    <property type="protein sequence ID" value="CAF4431203.1"/>
    <property type="molecule type" value="Genomic_DNA"/>
</dbReference>
<dbReference type="Proteomes" id="UP000681967">
    <property type="component" value="Unassembled WGS sequence"/>
</dbReference>
<dbReference type="PANTHER" id="PTHR45904:SF2">
    <property type="entry name" value="TRNA (URACIL-5-)-METHYLTRANSFERASE HOMOLOG A"/>
    <property type="match status" value="1"/>
</dbReference>